<keyword evidence="4" id="KW-0413">Isomerase</keyword>
<evidence type="ECO:0000313" key="5">
    <source>
        <dbReference type="Proteomes" id="UP000585474"/>
    </source>
</evidence>
<gene>
    <name evidence="4" type="ORF">Acr_01g0011640</name>
</gene>
<dbReference type="PANTHER" id="PTHR10366">
    <property type="entry name" value="NAD DEPENDENT EPIMERASE/DEHYDRATASE"/>
    <property type="match status" value="1"/>
</dbReference>
<keyword evidence="1" id="KW-0521">NADP</keyword>
<keyword evidence="5" id="KW-1185">Reference proteome</keyword>
<dbReference type="AlphaFoldDB" id="A0A7J0E4Q3"/>
<sequence>MVIDLRTCAVIGGRGFVGRWLVLRLLQLGDWIVRIADSAPSLRLDPSEDNSLLVEALSTGRASYFQVDVRDKSQIIKAIEGSSVVFYVETTTSITHDFYVCYTLIVRGAKNVINACRECKVKQLIYNSSADVVFDGLHDIHNGDESLPYAGKFLLPLNAIPFAPGFMCSVVKFADMLSDLKAQAEALVLLANDADGLLTCALRPSNVFGPGDTEIIPFLVNQAKSGLAKFIIGSDENMSDFTYVENVAHALICAEAALGSRLVSVSGKAFFITNLEPVKFSEFASIILEGLGYQRPMIKLPARLVQYIVLVVRWMYAKMHSQRFNYSAPVHNVLRLALCTTTFSCSSAQKHIGYLPVISLEEGFTLSVESFSHLARDSSFARQVNSDEYSKVEKLLGGGKGRTCTHYKILSVELSNDSILVPYNGSVCFDT</sequence>
<dbReference type="Gene3D" id="3.40.50.720">
    <property type="entry name" value="NAD(P)-binding Rossmann-like Domain"/>
    <property type="match status" value="1"/>
</dbReference>
<dbReference type="Proteomes" id="UP000585474">
    <property type="component" value="Unassembled WGS sequence"/>
</dbReference>
<evidence type="ECO:0000259" key="3">
    <source>
        <dbReference type="Pfam" id="PF01073"/>
    </source>
</evidence>
<organism evidence="4 5">
    <name type="scientific">Actinidia rufa</name>
    <dbReference type="NCBI Taxonomy" id="165716"/>
    <lineage>
        <taxon>Eukaryota</taxon>
        <taxon>Viridiplantae</taxon>
        <taxon>Streptophyta</taxon>
        <taxon>Embryophyta</taxon>
        <taxon>Tracheophyta</taxon>
        <taxon>Spermatophyta</taxon>
        <taxon>Magnoliopsida</taxon>
        <taxon>eudicotyledons</taxon>
        <taxon>Gunneridae</taxon>
        <taxon>Pentapetalae</taxon>
        <taxon>asterids</taxon>
        <taxon>Ericales</taxon>
        <taxon>Actinidiaceae</taxon>
        <taxon>Actinidia</taxon>
    </lineage>
</organism>
<evidence type="ECO:0000313" key="4">
    <source>
        <dbReference type="EMBL" id="GFY81355.1"/>
    </source>
</evidence>
<dbReference type="InterPro" id="IPR036291">
    <property type="entry name" value="NAD(P)-bd_dom_sf"/>
</dbReference>
<dbReference type="SUPFAM" id="SSF51735">
    <property type="entry name" value="NAD(P)-binding Rossmann-fold domains"/>
    <property type="match status" value="1"/>
</dbReference>
<dbReference type="InterPro" id="IPR050425">
    <property type="entry name" value="NAD(P)_dehydrat-like"/>
</dbReference>
<reference evidence="4 5" key="1">
    <citation type="submission" date="2019-07" db="EMBL/GenBank/DDBJ databases">
        <title>De Novo Assembly of kiwifruit Actinidia rufa.</title>
        <authorList>
            <person name="Sugita-Konishi S."/>
            <person name="Sato K."/>
            <person name="Mori E."/>
            <person name="Abe Y."/>
            <person name="Kisaki G."/>
            <person name="Hamano K."/>
            <person name="Suezawa K."/>
            <person name="Otani M."/>
            <person name="Fukuda T."/>
            <person name="Manabe T."/>
            <person name="Gomi K."/>
            <person name="Tabuchi M."/>
            <person name="Akimitsu K."/>
            <person name="Kataoka I."/>
        </authorList>
    </citation>
    <scope>NUCLEOTIDE SEQUENCE [LARGE SCALE GENOMIC DNA]</scope>
    <source>
        <strain evidence="5">cv. Fuchu</strain>
    </source>
</reference>
<protein>
    <submittedName>
        <fullName evidence="4">3-beta hydroxysteroid dehydrogenase/isomerase family protein</fullName>
    </submittedName>
</protein>
<dbReference type="GO" id="GO:0016853">
    <property type="term" value="F:isomerase activity"/>
    <property type="evidence" value="ECO:0007669"/>
    <property type="project" value="UniProtKB-KW"/>
</dbReference>
<dbReference type="GO" id="GO:0016616">
    <property type="term" value="F:oxidoreductase activity, acting on the CH-OH group of donors, NAD or NADP as acceptor"/>
    <property type="evidence" value="ECO:0007669"/>
    <property type="project" value="InterPro"/>
</dbReference>
<name>A0A7J0E4Q3_9ERIC</name>
<feature type="domain" description="3-beta hydroxysteroid dehydrogenase/isomerase" evidence="3">
    <location>
        <begin position="172"/>
        <end position="301"/>
    </location>
</feature>
<dbReference type="PANTHER" id="PTHR10366:SF639">
    <property type="entry name" value="3BETA-HYDROXYSTEROID-DEHYDROGENASE_DECARBOXYLASE ISOFORM 3"/>
    <property type="match status" value="1"/>
</dbReference>
<evidence type="ECO:0000256" key="1">
    <source>
        <dbReference type="ARBA" id="ARBA00022857"/>
    </source>
</evidence>
<proteinExistence type="predicted"/>
<dbReference type="EMBL" id="BJWL01000001">
    <property type="protein sequence ID" value="GFY81355.1"/>
    <property type="molecule type" value="Genomic_DNA"/>
</dbReference>
<accession>A0A7J0E4Q3</accession>
<keyword evidence="2" id="KW-0560">Oxidoreductase</keyword>
<dbReference type="GO" id="GO:0006694">
    <property type="term" value="P:steroid biosynthetic process"/>
    <property type="evidence" value="ECO:0007669"/>
    <property type="project" value="InterPro"/>
</dbReference>
<dbReference type="InterPro" id="IPR002225">
    <property type="entry name" value="3Beta_OHSteriod_DH/Estase"/>
</dbReference>
<dbReference type="Pfam" id="PF01073">
    <property type="entry name" value="3Beta_HSD"/>
    <property type="match status" value="2"/>
</dbReference>
<feature type="domain" description="3-beta hydroxysteroid dehydrogenase/isomerase" evidence="3">
    <location>
        <begin position="9"/>
        <end position="153"/>
    </location>
</feature>
<dbReference type="OrthoDB" id="10058185at2759"/>
<comment type="caution">
    <text evidence="4">The sequence shown here is derived from an EMBL/GenBank/DDBJ whole genome shotgun (WGS) entry which is preliminary data.</text>
</comment>
<evidence type="ECO:0000256" key="2">
    <source>
        <dbReference type="ARBA" id="ARBA00023002"/>
    </source>
</evidence>